<proteinExistence type="predicted"/>
<name>A0A1W6LKK9_9BACT</name>
<dbReference type="Pfam" id="PF13579">
    <property type="entry name" value="Glyco_trans_4_4"/>
    <property type="match status" value="1"/>
</dbReference>
<dbReference type="Pfam" id="PF13692">
    <property type="entry name" value="Glyco_trans_1_4"/>
    <property type="match status" value="1"/>
</dbReference>
<reference evidence="4" key="1">
    <citation type="submission" date="2017-04" db="EMBL/GenBank/DDBJ databases">
        <title>Comparative genomics and description of representatives of a novel lineage of planctomycetes thriving in anoxic sediments.</title>
        <authorList>
            <person name="Spring S."/>
            <person name="Bunk B."/>
            <person name="Sproer C."/>
        </authorList>
    </citation>
    <scope>NUCLEOTIDE SEQUENCE [LARGE SCALE GENOMIC DNA]</scope>
    <source>
        <strain evidence="4">ST-PulAB-D4</strain>
    </source>
</reference>
<dbReference type="PANTHER" id="PTHR46401:SF2">
    <property type="entry name" value="GLYCOSYLTRANSFERASE WBBK-RELATED"/>
    <property type="match status" value="1"/>
</dbReference>
<keyword evidence="1 3" id="KW-0808">Transferase</keyword>
<dbReference type="EMBL" id="CP021023">
    <property type="protein sequence ID" value="ARN56282.1"/>
    <property type="molecule type" value="Genomic_DNA"/>
</dbReference>
<protein>
    <submittedName>
        <fullName evidence="3">Putative glycosyl transferase</fullName>
    </submittedName>
</protein>
<sequence>MKILFITHYFYPDPNIFYGLPFAKELVKRGHQVEVLTSFPNYLDGERFGYKQKVLLKETIDGVKIFRVPLYPSHNESSVKRSLCYLTYAMSASIWGVWNVSKPDVVYLPHGPITSAFPGIFTRIFRGAPYVLNIQDIWPDSVESTGMLSNRFALNLLNSICKMAYSFADNIAVISPGAKNKLIERGVEPEKIELVYNWCDEVHFPSDTAYDFDLAEKLNVRGCFNVVYTGNLGPAQDMMTVLRAAEKIQSIVPEVRFILVGSGVEQSMLQKELELRNINNVILHDRVSLNHISNFLSLANLALVHLKDKPLFRITMPSKIQTYMSSGKAILAGISGDPSKLVADAGAGIGFEPGDSESLCKAVYEARSLGKNKLAEMGRNARAFYEQNMSFSHGVDTYLKIFEQIRRK</sequence>
<dbReference type="AlphaFoldDB" id="A0A1W6LKK9"/>
<dbReference type="RefSeq" id="WP_085754986.1">
    <property type="nucleotide sequence ID" value="NZ_CP021023.1"/>
</dbReference>
<dbReference type="InterPro" id="IPR028098">
    <property type="entry name" value="Glyco_trans_4-like_N"/>
</dbReference>
<dbReference type="GO" id="GO:0016757">
    <property type="term" value="F:glycosyltransferase activity"/>
    <property type="evidence" value="ECO:0007669"/>
    <property type="project" value="TreeGrafter"/>
</dbReference>
<feature type="domain" description="Glycosyltransferase subfamily 4-like N-terminal" evidence="2">
    <location>
        <begin position="22"/>
        <end position="198"/>
    </location>
</feature>
<evidence type="ECO:0000259" key="2">
    <source>
        <dbReference type="Pfam" id="PF13579"/>
    </source>
</evidence>
<dbReference type="KEGG" id="pbp:STSP1_00658"/>
<dbReference type="STRING" id="1941349.STSP1_00658"/>
<dbReference type="PANTHER" id="PTHR46401">
    <property type="entry name" value="GLYCOSYLTRANSFERASE WBBK-RELATED"/>
    <property type="match status" value="1"/>
</dbReference>
<evidence type="ECO:0000256" key="1">
    <source>
        <dbReference type="ARBA" id="ARBA00022679"/>
    </source>
</evidence>
<dbReference type="Proteomes" id="UP000193334">
    <property type="component" value="Chromosome"/>
</dbReference>
<dbReference type="CDD" id="cd03794">
    <property type="entry name" value="GT4_WbuB-like"/>
    <property type="match status" value="1"/>
</dbReference>
<dbReference type="Gene3D" id="3.40.50.2000">
    <property type="entry name" value="Glycogen Phosphorylase B"/>
    <property type="match status" value="2"/>
</dbReference>
<gene>
    <name evidence="3" type="ORF">STSP1_00658</name>
</gene>
<dbReference type="SUPFAM" id="SSF53756">
    <property type="entry name" value="UDP-Glycosyltransferase/glycogen phosphorylase"/>
    <property type="match status" value="1"/>
</dbReference>
<evidence type="ECO:0000313" key="4">
    <source>
        <dbReference type="Proteomes" id="UP000193334"/>
    </source>
</evidence>
<dbReference type="GO" id="GO:0009103">
    <property type="term" value="P:lipopolysaccharide biosynthetic process"/>
    <property type="evidence" value="ECO:0007669"/>
    <property type="project" value="TreeGrafter"/>
</dbReference>
<keyword evidence="4" id="KW-1185">Reference proteome</keyword>
<organism evidence="3 4">
    <name type="scientific">Sedimentisphaera salicampi</name>
    <dbReference type="NCBI Taxonomy" id="1941349"/>
    <lineage>
        <taxon>Bacteria</taxon>
        <taxon>Pseudomonadati</taxon>
        <taxon>Planctomycetota</taxon>
        <taxon>Phycisphaerae</taxon>
        <taxon>Sedimentisphaerales</taxon>
        <taxon>Sedimentisphaeraceae</taxon>
        <taxon>Sedimentisphaera</taxon>
    </lineage>
</organism>
<accession>A0A1W6LKK9</accession>
<evidence type="ECO:0000313" key="3">
    <source>
        <dbReference type="EMBL" id="ARN56282.1"/>
    </source>
</evidence>